<name>A0A1M4WF08_9FIRM</name>
<dbReference type="GeneID" id="90994008"/>
<proteinExistence type="predicted"/>
<organism evidence="1 2">
    <name type="scientific">Tissierella praeacuta DSM 18095</name>
    <dbReference type="NCBI Taxonomy" id="1123404"/>
    <lineage>
        <taxon>Bacteria</taxon>
        <taxon>Bacillati</taxon>
        <taxon>Bacillota</taxon>
        <taxon>Tissierellia</taxon>
        <taxon>Tissierellales</taxon>
        <taxon>Tissierellaceae</taxon>
        <taxon>Tissierella</taxon>
    </lineage>
</organism>
<reference evidence="2" key="1">
    <citation type="submission" date="2016-11" db="EMBL/GenBank/DDBJ databases">
        <authorList>
            <person name="Varghese N."/>
            <person name="Submissions S."/>
        </authorList>
    </citation>
    <scope>NUCLEOTIDE SEQUENCE [LARGE SCALE GENOMIC DNA]</scope>
    <source>
        <strain evidence="2">DSM 18095</strain>
    </source>
</reference>
<sequence>MNIDILDKSLLKSLLDETISFHEIMNAYNVRTSIAFNIPASILGFVYVSRRGNYHLILNGNVNYKTQCRTFVHEIKHITYDLPKIGYIVGLDMQHTYFENEADMLAEKIITYL</sequence>
<dbReference type="RefSeq" id="WP_072975650.1">
    <property type="nucleotide sequence ID" value="NZ_FQTY01000007.1"/>
</dbReference>
<dbReference type="EMBL" id="FQTY01000007">
    <property type="protein sequence ID" value="SHE79881.1"/>
    <property type="molecule type" value="Genomic_DNA"/>
</dbReference>
<accession>A0A1M4WF08</accession>
<dbReference type="AlphaFoldDB" id="A0A1M4WF08"/>
<evidence type="ECO:0000313" key="2">
    <source>
        <dbReference type="Proteomes" id="UP000184114"/>
    </source>
</evidence>
<protein>
    <recommendedName>
        <fullName evidence="3">IrrE N-terminal-like domain-containing protein</fullName>
    </recommendedName>
</protein>
<dbReference type="Proteomes" id="UP000184114">
    <property type="component" value="Unassembled WGS sequence"/>
</dbReference>
<evidence type="ECO:0000313" key="1">
    <source>
        <dbReference type="EMBL" id="SHE79881.1"/>
    </source>
</evidence>
<dbReference type="STRING" id="1123404.SAMN02745784_01832"/>
<keyword evidence="2" id="KW-1185">Reference proteome</keyword>
<gene>
    <name evidence="1" type="ORF">SAMN02745784_01832</name>
</gene>
<evidence type="ECO:0008006" key="3">
    <source>
        <dbReference type="Google" id="ProtNLM"/>
    </source>
</evidence>